<evidence type="ECO:0000256" key="2">
    <source>
        <dbReference type="ARBA" id="ARBA00023125"/>
    </source>
</evidence>
<dbReference type="InterPro" id="IPR000524">
    <property type="entry name" value="Tscrpt_reg_HTH_GntR"/>
</dbReference>
<dbReference type="Pfam" id="PF00392">
    <property type="entry name" value="GntR"/>
    <property type="match status" value="1"/>
</dbReference>
<protein>
    <submittedName>
        <fullName evidence="5">GntR family transcriptional regulator</fullName>
    </submittedName>
</protein>
<dbReference type="PANTHER" id="PTHR43537">
    <property type="entry name" value="TRANSCRIPTIONAL REGULATOR, GNTR FAMILY"/>
    <property type="match status" value="1"/>
</dbReference>
<evidence type="ECO:0000256" key="1">
    <source>
        <dbReference type="ARBA" id="ARBA00023015"/>
    </source>
</evidence>
<evidence type="ECO:0000259" key="4">
    <source>
        <dbReference type="PROSITE" id="PS50949"/>
    </source>
</evidence>
<gene>
    <name evidence="5" type="ORF">NF557_07940</name>
</gene>
<dbReference type="SMART" id="SM00895">
    <property type="entry name" value="FCD"/>
    <property type="match status" value="1"/>
</dbReference>
<dbReference type="Gene3D" id="1.10.10.10">
    <property type="entry name" value="Winged helix-like DNA-binding domain superfamily/Winged helix DNA-binding domain"/>
    <property type="match status" value="1"/>
</dbReference>
<keyword evidence="3" id="KW-0804">Transcription</keyword>
<dbReference type="SUPFAM" id="SSF46785">
    <property type="entry name" value="Winged helix' DNA-binding domain"/>
    <property type="match status" value="1"/>
</dbReference>
<sequence>MLSMTRQRAQPSAQDRAYGWLKEYVAALPGTQGRFLTEAEVCAETGLSRTPVREALLRLEAEQFIEIMPNKGAYIPPITERQVAHLMDARALVEDWCVRRSVELSQHIVPRLQNIIAEQKGLKDRPVDFINCDREFHRTIVAAAGNEVIANIYESLRDRQLRTGLTALAASAERTALVLTEHQTIVDAIATGKADVAARAVEKHLASTLGVLHRLNTAKSTPMLTGRTFT</sequence>
<dbReference type="PANTHER" id="PTHR43537:SF24">
    <property type="entry name" value="GLUCONATE OPERON TRANSCRIPTIONAL REPRESSOR"/>
    <property type="match status" value="1"/>
</dbReference>
<dbReference type="InterPro" id="IPR011711">
    <property type="entry name" value="GntR_C"/>
</dbReference>
<organism evidence="5 6">
    <name type="scientific">Ornithinimicrobium cryptoxanthini</name>
    <dbReference type="NCBI Taxonomy" id="2934161"/>
    <lineage>
        <taxon>Bacteria</taxon>
        <taxon>Bacillati</taxon>
        <taxon>Actinomycetota</taxon>
        <taxon>Actinomycetes</taxon>
        <taxon>Micrococcales</taxon>
        <taxon>Ornithinimicrobiaceae</taxon>
        <taxon>Ornithinimicrobium</taxon>
    </lineage>
</organism>
<dbReference type="RefSeq" id="WP_252623484.1">
    <property type="nucleotide sequence ID" value="NZ_CP099490.1"/>
</dbReference>
<dbReference type="EMBL" id="CP099490">
    <property type="protein sequence ID" value="USQ77809.1"/>
    <property type="molecule type" value="Genomic_DNA"/>
</dbReference>
<reference evidence="5" key="1">
    <citation type="submission" date="2022-06" db="EMBL/GenBank/DDBJ databases">
        <title>Ornithinimicrobium JY.X270.</title>
        <authorList>
            <person name="Huang Y."/>
        </authorList>
    </citation>
    <scope>NUCLEOTIDE SEQUENCE</scope>
    <source>
        <strain evidence="5">JY.X270</strain>
    </source>
</reference>
<proteinExistence type="predicted"/>
<evidence type="ECO:0000313" key="6">
    <source>
        <dbReference type="Proteomes" id="UP001056535"/>
    </source>
</evidence>
<dbReference type="InterPro" id="IPR036388">
    <property type="entry name" value="WH-like_DNA-bd_sf"/>
</dbReference>
<keyword evidence="1" id="KW-0805">Transcription regulation</keyword>
<dbReference type="Pfam" id="PF07729">
    <property type="entry name" value="FCD"/>
    <property type="match status" value="1"/>
</dbReference>
<feature type="domain" description="HTH gntR-type" evidence="4">
    <location>
        <begin position="11"/>
        <end position="78"/>
    </location>
</feature>
<accession>A0ABY4YMJ0</accession>
<keyword evidence="6" id="KW-1185">Reference proteome</keyword>
<dbReference type="InterPro" id="IPR008920">
    <property type="entry name" value="TF_FadR/GntR_C"/>
</dbReference>
<evidence type="ECO:0000313" key="5">
    <source>
        <dbReference type="EMBL" id="USQ77809.1"/>
    </source>
</evidence>
<dbReference type="PROSITE" id="PS50949">
    <property type="entry name" value="HTH_GNTR"/>
    <property type="match status" value="1"/>
</dbReference>
<dbReference type="Gene3D" id="1.20.120.530">
    <property type="entry name" value="GntR ligand-binding domain-like"/>
    <property type="match status" value="1"/>
</dbReference>
<dbReference type="Proteomes" id="UP001056535">
    <property type="component" value="Chromosome"/>
</dbReference>
<dbReference type="SUPFAM" id="SSF48008">
    <property type="entry name" value="GntR ligand-binding domain-like"/>
    <property type="match status" value="1"/>
</dbReference>
<dbReference type="SMART" id="SM00345">
    <property type="entry name" value="HTH_GNTR"/>
    <property type="match status" value="1"/>
</dbReference>
<keyword evidence="2" id="KW-0238">DNA-binding</keyword>
<name>A0ABY4YMJ0_9MICO</name>
<dbReference type="InterPro" id="IPR036390">
    <property type="entry name" value="WH_DNA-bd_sf"/>
</dbReference>
<evidence type="ECO:0000256" key="3">
    <source>
        <dbReference type="ARBA" id="ARBA00023163"/>
    </source>
</evidence>